<dbReference type="GO" id="GO:0030313">
    <property type="term" value="C:cell envelope"/>
    <property type="evidence" value="ECO:0007669"/>
    <property type="project" value="UniProtKB-SubCell"/>
</dbReference>
<dbReference type="EMBL" id="DNWC01000163">
    <property type="protein sequence ID" value="HBJ09873.1"/>
    <property type="molecule type" value="Genomic_DNA"/>
</dbReference>
<dbReference type="AlphaFoldDB" id="A0A316RDX3"/>
<dbReference type="RefSeq" id="WP_022390408.1">
    <property type="nucleotide sequence ID" value="NZ_CAJKYL010000043.1"/>
</dbReference>
<reference evidence="5 6" key="1">
    <citation type="journal article" date="2018" name="Nat. Biotechnol.">
        <title>A standardized bacterial taxonomy based on genome phylogeny substantially revises the tree of life.</title>
        <authorList>
            <person name="Parks D.H."/>
            <person name="Chuvochina M."/>
            <person name="Waite D.W."/>
            <person name="Rinke C."/>
            <person name="Skarshewski A."/>
            <person name="Chaumeil P.A."/>
            <person name="Hugenholtz P."/>
        </authorList>
    </citation>
    <scope>NUCLEOTIDE SEQUENCE [LARGE SCALE GENOMIC DNA]</scope>
    <source>
        <strain evidence="5">UBA11482</strain>
    </source>
</reference>
<name>A0A316RDX3_9BACT</name>
<protein>
    <recommendedName>
        <fullName evidence="4">Multidrug resistance protein MdtA-like barrel-sandwich hybrid domain-containing protein</fullName>
    </recommendedName>
</protein>
<organism evidence="5 6">
    <name type="scientific">Coprobacter fastidiosus</name>
    <dbReference type="NCBI Taxonomy" id="1099853"/>
    <lineage>
        <taxon>Bacteria</taxon>
        <taxon>Pseudomonadati</taxon>
        <taxon>Bacteroidota</taxon>
        <taxon>Bacteroidia</taxon>
        <taxon>Bacteroidales</taxon>
        <taxon>Barnesiellaceae</taxon>
        <taxon>Coprobacter</taxon>
    </lineage>
</organism>
<keyword evidence="2 3" id="KW-0175">Coiled coil</keyword>
<dbReference type="PANTHER" id="PTHR32347:SF23">
    <property type="entry name" value="BLL5650 PROTEIN"/>
    <property type="match status" value="1"/>
</dbReference>
<dbReference type="InterPro" id="IPR050465">
    <property type="entry name" value="UPF0194_transport"/>
</dbReference>
<proteinExistence type="predicted"/>
<dbReference type="Gene3D" id="2.40.50.100">
    <property type="match status" value="1"/>
</dbReference>
<evidence type="ECO:0000256" key="1">
    <source>
        <dbReference type="ARBA" id="ARBA00004196"/>
    </source>
</evidence>
<comment type="subcellular location">
    <subcellularLocation>
        <location evidence="1">Cell envelope</location>
    </subcellularLocation>
</comment>
<feature type="coiled-coil region" evidence="3">
    <location>
        <begin position="121"/>
        <end position="155"/>
    </location>
</feature>
<comment type="caution">
    <text evidence="5">The sequence shown here is derived from an EMBL/GenBank/DDBJ whole genome shotgun (WGS) entry which is preliminary data.</text>
</comment>
<feature type="domain" description="Multidrug resistance protein MdtA-like barrel-sandwich hybrid" evidence="4">
    <location>
        <begin position="37"/>
        <end position="207"/>
    </location>
</feature>
<accession>A0A316RDX3</accession>
<gene>
    <name evidence="5" type="ORF">DDY73_12830</name>
</gene>
<evidence type="ECO:0000256" key="3">
    <source>
        <dbReference type="SAM" id="Coils"/>
    </source>
</evidence>
<evidence type="ECO:0000313" key="5">
    <source>
        <dbReference type="EMBL" id="HBJ09873.1"/>
    </source>
</evidence>
<dbReference type="SUPFAM" id="SSF111369">
    <property type="entry name" value="HlyD-like secretion proteins"/>
    <property type="match status" value="1"/>
</dbReference>
<evidence type="ECO:0000259" key="4">
    <source>
        <dbReference type="Pfam" id="PF25917"/>
    </source>
</evidence>
<dbReference type="InterPro" id="IPR058625">
    <property type="entry name" value="MdtA-like_BSH"/>
</dbReference>
<dbReference type="Pfam" id="PF25917">
    <property type="entry name" value="BSH_RND"/>
    <property type="match status" value="1"/>
</dbReference>
<sequence length="303" mass="33528">MKKIYQYGILSGFLALCACGNNSDNMDASGTFEATEVIVSAEANGKIEQLDIEEGSIVTARQKLGYIDTVQLYLQKEQLLKNIRSVESNRPDINKQIAATRQQIATAQIEQRRIINLLKSNAANEKQLDDINGQIAVLEKQLKAQESTLQNNSNSITEQSSALEIQVAQIEDQLKKCSISSPINGTILTKYAEAGELANTGKPLFKVADIENMYLRAYITSVQLSQVKVGQKVTVISDYGDGKRKEYPGIVTWISSQSEFTPKTILTKDERANLVYAVKIAIKNDGYVKIGMYGEVRFSSNND</sequence>
<dbReference type="Gene3D" id="2.40.30.170">
    <property type="match status" value="1"/>
</dbReference>
<dbReference type="PROSITE" id="PS51257">
    <property type="entry name" value="PROKAR_LIPOPROTEIN"/>
    <property type="match status" value="1"/>
</dbReference>
<dbReference type="Proteomes" id="UP000262954">
    <property type="component" value="Unassembled WGS sequence"/>
</dbReference>
<evidence type="ECO:0000256" key="2">
    <source>
        <dbReference type="ARBA" id="ARBA00023054"/>
    </source>
</evidence>
<dbReference type="PANTHER" id="PTHR32347">
    <property type="entry name" value="EFFLUX SYSTEM COMPONENT YKNX-RELATED"/>
    <property type="match status" value="1"/>
</dbReference>
<evidence type="ECO:0000313" key="6">
    <source>
        <dbReference type="Proteomes" id="UP000262954"/>
    </source>
</evidence>